<dbReference type="GO" id="GO:0035861">
    <property type="term" value="C:site of double-strand break"/>
    <property type="evidence" value="ECO:0007669"/>
    <property type="project" value="TreeGrafter"/>
</dbReference>
<dbReference type="STRING" id="307972.A0A2G8KDR6"/>
<dbReference type="GO" id="GO:0044778">
    <property type="term" value="P:meiotic DNA integrity checkpoint signaling"/>
    <property type="evidence" value="ECO:0007669"/>
    <property type="project" value="TreeGrafter"/>
</dbReference>
<evidence type="ECO:0000313" key="5">
    <source>
        <dbReference type="EMBL" id="PIK46141.1"/>
    </source>
</evidence>
<dbReference type="EMBL" id="MRZV01000663">
    <property type="protein sequence ID" value="PIK46141.1"/>
    <property type="molecule type" value="Genomic_DNA"/>
</dbReference>
<evidence type="ECO:0000313" key="6">
    <source>
        <dbReference type="Proteomes" id="UP000230750"/>
    </source>
</evidence>
<gene>
    <name evidence="5" type="ORF">BSL78_16989</name>
</gene>
<dbReference type="InterPro" id="IPR007150">
    <property type="entry name" value="HUS1/Mec3"/>
</dbReference>
<comment type="similarity">
    <text evidence="2 4">Belongs to the HUS1 family.</text>
</comment>
<dbReference type="Pfam" id="PF04005">
    <property type="entry name" value="Hus1"/>
    <property type="match status" value="1"/>
</dbReference>
<reference evidence="5 6" key="1">
    <citation type="journal article" date="2017" name="PLoS Biol.">
        <title>The sea cucumber genome provides insights into morphological evolution and visceral regeneration.</title>
        <authorList>
            <person name="Zhang X."/>
            <person name="Sun L."/>
            <person name="Yuan J."/>
            <person name="Sun Y."/>
            <person name="Gao Y."/>
            <person name="Zhang L."/>
            <person name="Li S."/>
            <person name="Dai H."/>
            <person name="Hamel J.F."/>
            <person name="Liu C."/>
            <person name="Yu Y."/>
            <person name="Liu S."/>
            <person name="Lin W."/>
            <person name="Guo K."/>
            <person name="Jin S."/>
            <person name="Xu P."/>
            <person name="Storey K.B."/>
            <person name="Huan P."/>
            <person name="Zhang T."/>
            <person name="Zhou Y."/>
            <person name="Zhang J."/>
            <person name="Lin C."/>
            <person name="Li X."/>
            <person name="Xing L."/>
            <person name="Huo D."/>
            <person name="Sun M."/>
            <person name="Wang L."/>
            <person name="Mercier A."/>
            <person name="Li F."/>
            <person name="Yang H."/>
            <person name="Xiang J."/>
        </authorList>
    </citation>
    <scope>NUCLEOTIDE SEQUENCE [LARGE SCALE GENOMIC DNA]</scope>
    <source>
        <strain evidence="5">Shaxun</strain>
        <tissue evidence="5">Muscle</tissue>
    </source>
</reference>
<dbReference type="GO" id="GO:0031573">
    <property type="term" value="P:mitotic intra-S DNA damage checkpoint signaling"/>
    <property type="evidence" value="ECO:0007669"/>
    <property type="project" value="TreeGrafter"/>
</dbReference>
<evidence type="ECO:0000256" key="4">
    <source>
        <dbReference type="PIRNR" id="PIRNR011312"/>
    </source>
</evidence>
<comment type="caution">
    <text evidence="5">The sequence shown here is derived from an EMBL/GenBank/DDBJ whole genome shotgun (WGS) entry which is preliminary data.</text>
</comment>
<evidence type="ECO:0000256" key="1">
    <source>
        <dbReference type="ARBA" id="ARBA00004123"/>
    </source>
</evidence>
<comment type="subcellular location">
    <subcellularLocation>
        <location evidence="1">Nucleus</location>
    </subcellularLocation>
</comment>
<dbReference type="AlphaFoldDB" id="A0A2G8KDR6"/>
<protein>
    <recommendedName>
        <fullName evidence="4">Checkpoint protein</fullName>
    </recommendedName>
</protein>
<dbReference type="OrthoDB" id="10063861at2759"/>
<organism evidence="5 6">
    <name type="scientific">Stichopus japonicus</name>
    <name type="common">Sea cucumber</name>
    <dbReference type="NCBI Taxonomy" id="307972"/>
    <lineage>
        <taxon>Eukaryota</taxon>
        <taxon>Metazoa</taxon>
        <taxon>Echinodermata</taxon>
        <taxon>Eleutherozoa</taxon>
        <taxon>Echinozoa</taxon>
        <taxon>Holothuroidea</taxon>
        <taxon>Aspidochirotacea</taxon>
        <taxon>Aspidochirotida</taxon>
        <taxon>Stichopodidae</taxon>
        <taxon>Apostichopus</taxon>
    </lineage>
</organism>
<keyword evidence="3" id="KW-0539">Nucleus</keyword>
<dbReference type="GO" id="GO:0033314">
    <property type="term" value="P:mitotic DNA replication checkpoint signaling"/>
    <property type="evidence" value="ECO:0007669"/>
    <property type="project" value="TreeGrafter"/>
</dbReference>
<dbReference type="Proteomes" id="UP000230750">
    <property type="component" value="Unassembled WGS sequence"/>
</dbReference>
<accession>A0A2G8KDR6</accession>
<dbReference type="PANTHER" id="PTHR12900">
    <property type="entry name" value="MITOTIC AND DNA DAMAGE CHECKPOINT PROTEIN HUS1"/>
    <property type="match status" value="1"/>
</dbReference>
<dbReference type="PIRSF" id="PIRSF011312">
    <property type="entry name" value="Cell_cycle_HUS1"/>
    <property type="match status" value="1"/>
</dbReference>
<sequence>MKFRAKTEEISNIEQLIRVCGSIGKMTQLCVLRISEQNMFFILNDKVVHGGVWCQMNPDNFFEEYRMEGLSEESNEIYLEVSPDEIVQALKTGTYAAKTLKVKLTKKSSPCLTFEIELPSQSGRIQTFIHDVPVNVLPKRLWSDYKEPLVPQFDISVAMPPLKSLKSVTERLKNLGSYMELSANHNGDMRMRVETEQATVSVNFKDLEIVHVDNGSSQSQPQNRMMGRFYGAKVDIKNLLMFLSGQLVNPSRIICNIMENRAIHCFLIQEDVSIQYCMPVINN</sequence>
<dbReference type="GO" id="GO:0000723">
    <property type="term" value="P:telomere maintenance"/>
    <property type="evidence" value="ECO:0007669"/>
    <property type="project" value="TreeGrafter"/>
</dbReference>
<dbReference type="GO" id="GO:0006289">
    <property type="term" value="P:nucleotide-excision repair"/>
    <property type="evidence" value="ECO:0007669"/>
    <property type="project" value="TreeGrafter"/>
</dbReference>
<dbReference type="PANTHER" id="PTHR12900:SF0">
    <property type="entry name" value="CHECKPOINT PROTEIN"/>
    <property type="match status" value="1"/>
</dbReference>
<evidence type="ECO:0000256" key="3">
    <source>
        <dbReference type="ARBA" id="ARBA00023242"/>
    </source>
</evidence>
<keyword evidence="6" id="KW-1185">Reference proteome</keyword>
<dbReference type="GO" id="GO:0030896">
    <property type="term" value="C:checkpoint clamp complex"/>
    <property type="evidence" value="ECO:0007669"/>
    <property type="project" value="InterPro"/>
</dbReference>
<proteinExistence type="inferred from homology"/>
<evidence type="ECO:0000256" key="2">
    <source>
        <dbReference type="ARBA" id="ARBA00005563"/>
    </source>
</evidence>
<name>A0A2G8KDR6_STIJA</name>
<dbReference type="GO" id="GO:0005730">
    <property type="term" value="C:nucleolus"/>
    <property type="evidence" value="ECO:0007669"/>
    <property type="project" value="InterPro"/>
</dbReference>
<dbReference type="InterPro" id="IPR016580">
    <property type="entry name" value="HUS1"/>
</dbReference>
<dbReference type="GO" id="GO:0000724">
    <property type="term" value="P:double-strand break repair via homologous recombination"/>
    <property type="evidence" value="ECO:0007669"/>
    <property type="project" value="TreeGrafter"/>
</dbReference>
<dbReference type="Gene3D" id="3.70.10.10">
    <property type="match status" value="1"/>
</dbReference>